<dbReference type="InterPro" id="IPR018392">
    <property type="entry name" value="LysM"/>
</dbReference>
<evidence type="ECO:0000313" key="2">
    <source>
        <dbReference type="EMBL" id="KKB96230.1"/>
    </source>
</evidence>
<dbReference type="Proteomes" id="UP000033358">
    <property type="component" value="Unassembled WGS sequence"/>
</dbReference>
<dbReference type="SUPFAM" id="SSF54106">
    <property type="entry name" value="LysM domain"/>
    <property type="match status" value="1"/>
</dbReference>
<proteinExistence type="predicted"/>
<dbReference type="Gene3D" id="3.10.350.10">
    <property type="entry name" value="LysM domain"/>
    <property type="match status" value="1"/>
</dbReference>
<protein>
    <recommendedName>
        <fullName evidence="1">LysM domain-containing protein</fullName>
    </recommendedName>
</protein>
<evidence type="ECO:0000313" key="3">
    <source>
        <dbReference type="Proteomes" id="UP000033358"/>
    </source>
</evidence>
<name>A0A0F5MN85_9RICK</name>
<dbReference type="AlphaFoldDB" id="A0A0F5MN85"/>
<evidence type="ECO:0000259" key="1">
    <source>
        <dbReference type="PROSITE" id="PS51782"/>
    </source>
</evidence>
<feature type="domain" description="LysM" evidence="1">
    <location>
        <begin position="308"/>
        <end position="341"/>
    </location>
</feature>
<organism evidence="2 3">
    <name type="scientific">Candidatus Arcanibacter lacustris</name>
    <dbReference type="NCBI Taxonomy" id="1607817"/>
    <lineage>
        <taxon>Bacteria</taxon>
        <taxon>Pseudomonadati</taxon>
        <taxon>Pseudomonadota</taxon>
        <taxon>Alphaproteobacteria</taxon>
        <taxon>Rickettsiales</taxon>
        <taxon>Candidatus Arcanibacter</taxon>
    </lineage>
</organism>
<dbReference type="PROSITE" id="PS51782">
    <property type="entry name" value="LYSM"/>
    <property type="match status" value="1"/>
</dbReference>
<accession>A0A0F5MN85</accession>
<sequence length="341" mass="36499">MVNKMTNENKIIITLETDANGKLQITDKSVFDKIADGYHKLTATDYVGHFMDATADSLDMFLESKGVKGGLKVATSGQFTFLCLEQNYLEYLGEERSKYGDKGLRDHAVAFVKTTGNLAFGTVGSAVGAISLGTTGFVVGGIPGAVAGGARTGNALGATVVGVYTGTKTAVVTGYFGAMAGGQAGVITFDKVAWFGEGVDTKTIGDRLGDITKDGWDKAEQKLKDWLGIKADKFPHDVFPTGTSSDTINSVMFSKTKVSNEGKFDYYSFITDKENLGYNNYFSNMEDISKSQEGFTTGGVKNDKTELKTHTVSKGDTVWTIANNHGKTVSELLSVPGNEYQ</sequence>
<gene>
    <name evidence="2" type="ORF">SZ25_00685</name>
</gene>
<dbReference type="EMBL" id="JYHA01000110">
    <property type="protein sequence ID" value="KKB96230.1"/>
    <property type="molecule type" value="Genomic_DNA"/>
</dbReference>
<dbReference type="InterPro" id="IPR036779">
    <property type="entry name" value="LysM_dom_sf"/>
</dbReference>
<keyword evidence="3" id="KW-1185">Reference proteome</keyword>
<feature type="non-terminal residue" evidence="2">
    <location>
        <position position="341"/>
    </location>
</feature>
<comment type="caution">
    <text evidence="2">The sequence shown here is derived from an EMBL/GenBank/DDBJ whole genome shotgun (WGS) entry which is preliminary data.</text>
</comment>
<dbReference type="CDD" id="cd00118">
    <property type="entry name" value="LysM"/>
    <property type="match status" value="1"/>
</dbReference>
<dbReference type="Pfam" id="PF01476">
    <property type="entry name" value="LysM"/>
    <property type="match status" value="1"/>
</dbReference>
<reference evidence="2 3" key="1">
    <citation type="submission" date="2015-02" db="EMBL/GenBank/DDBJ databases">
        <title>Single cell genomics of a rare environmental alphaproteobacterium provides unique insights into Rickettsiaceae evolution.</title>
        <authorList>
            <person name="Martijn J."/>
            <person name="Schulz F."/>
            <person name="Zaremba-Niedzwiedzka K."/>
            <person name="Viklund J."/>
            <person name="Stepanauskas R."/>
            <person name="Andersson S.G.E."/>
            <person name="Horn M."/>
            <person name="Guy L."/>
            <person name="Ettema T.J.G."/>
        </authorList>
    </citation>
    <scope>NUCLEOTIDE SEQUENCE [LARGE SCALE GENOMIC DNA]</scope>
    <source>
        <strain evidence="2 3">SCGC AAA041-L04</strain>
    </source>
</reference>